<comment type="subcellular location">
    <subcellularLocation>
        <location evidence="2">Membrane</location>
        <topology evidence="2">Single-pass membrane protein</topology>
    </subcellularLocation>
</comment>
<evidence type="ECO:0000256" key="14">
    <source>
        <dbReference type="ARBA" id="ARBA00023180"/>
    </source>
</evidence>
<dbReference type="Proteomes" id="UP001497497">
    <property type="component" value="Unassembled WGS sequence"/>
</dbReference>
<keyword evidence="12" id="KW-0472">Membrane</keyword>
<dbReference type="EMBL" id="CAXITT010000015">
    <property type="protein sequence ID" value="CAL1527319.1"/>
    <property type="molecule type" value="Genomic_DNA"/>
</dbReference>
<comment type="caution">
    <text evidence="17">The sequence shown here is derived from an EMBL/GenBank/DDBJ whole genome shotgun (WGS) entry which is preliminary data.</text>
</comment>
<feature type="non-terminal residue" evidence="17">
    <location>
        <position position="1"/>
    </location>
</feature>
<dbReference type="PROSITE" id="PS00080">
    <property type="entry name" value="MULTICOPPER_OXIDASE2"/>
    <property type="match status" value="1"/>
</dbReference>
<dbReference type="GO" id="GO:0006826">
    <property type="term" value="P:iron ion transport"/>
    <property type="evidence" value="ECO:0007669"/>
    <property type="project" value="TreeGrafter"/>
</dbReference>
<dbReference type="InterPro" id="IPR011706">
    <property type="entry name" value="Cu-oxidase_C"/>
</dbReference>
<proteinExistence type="inferred from homology"/>
<dbReference type="InterPro" id="IPR045087">
    <property type="entry name" value="Cu-oxidase_fam"/>
</dbReference>
<comment type="similarity">
    <text evidence="3">Belongs to the multicopper oxidase family.</text>
</comment>
<evidence type="ECO:0000256" key="8">
    <source>
        <dbReference type="ARBA" id="ARBA00022737"/>
    </source>
</evidence>
<evidence type="ECO:0000256" key="7">
    <source>
        <dbReference type="ARBA" id="ARBA00022729"/>
    </source>
</evidence>
<dbReference type="InterPro" id="IPR033138">
    <property type="entry name" value="Cu_oxidase_CS"/>
</dbReference>
<keyword evidence="5" id="KW-0812">Transmembrane</keyword>
<evidence type="ECO:0000256" key="2">
    <source>
        <dbReference type="ARBA" id="ARBA00004167"/>
    </source>
</evidence>
<keyword evidence="4" id="KW-0813">Transport</keyword>
<comment type="cofactor">
    <cofactor evidence="1">
        <name>Cu cation</name>
        <dbReference type="ChEBI" id="CHEBI:23378"/>
    </cofactor>
</comment>
<keyword evidence="9" id="KW-1133">Transmembrane helix</keyword>
<dbReference type="PANTHER" id="PTHR11709">
    <property type="entry name" value="MULTI-COPPER OXIDASE"/>
    <property type="match status" value="1"/>
</dbReference>
<protein>
    <submittedName>
        <fullName evidence="17">Uncharacterized protein</fullName>
    </submittedName>
</protein>
<feature type="domain" description="Plastocyanin-like" evidence="15">
    <location>
        <begin position="587"/>
        <end position="687"/>
    </location>
</feature>
<evidence type="ECO:0000259" key="16">
    <source>
        <dbReference type="Pfam" id="PF07732"/>
    </source>
</evidence>
<feature type="non-terminal residue" evidence="17">
    <location>
        <position position="690"/>
    </location>
</feature>
<keyword evidence="14" id="KW-0325">Glycoprotein</keyword>
<evidence type="ECO:0000256" key="10">
    <source>
        <dbReference type="ARBA" id="ARBA00023002"/>
    </source>
</evidence>
<evidence type="ECO:0000256" key="9">
    <source>
        <dbReference type="ARBA" id="ARBA00022989"/>
    </source>
</evidence>
<feature type="domain" description="Plastocyanin-like" evidence="16">
    <location>
        <begin position="426"/>
        <end position="494"/>
    </location>
</feature>
<name>A0AAV2H111_LYMST</name>
<keyword evidence="13" id="KW-1015">Disulfide bond</keyword>
<evidence type="ECO:0000259" key="15">
    <source>
        <dbReference type="Pfam" id="PF07731"/>
    </source>
</evidence>
<organism evidence="17 18">
    <name type="scientific">Lymnaea stagnalis</name>
    <name type="common">Great pond snail</name>
    <name type="synonym">Helix stagnalis</name>
    <dbReference type="NCBI Taxonomy" id="6523"/>
    <lineage>
        <taxon>Eukaryota</taxon>
        <taxon>Metazoa</taxon>
        <taxon>Spiralia</taxon>
        <taxon>Lophotrochozoa</taxon>
        <taxon>Mollusca</taxon>
        <taxon>Gastropoda</taxon>
        <taxon>Heterobranchia</taxon>
        <taxon>Euthyneura</taxon>
        <taxon>Panpulmonata</taxon>
        <taxon>Hygrophila</taxon>
        <taxon>Lymnaeoidea</taxon>
        <taxon>Lymnaeidae</taxon>
        <taxon>Lymnaea</taxon>
    </lineage>
</organism>
<dbReference type="Pfam" id="PF07731">
    <property type="entry name" value="Cu-oxidase_2"/>
    <property type="match status" value="1"/>
</dbReference>
<dbReference type="InterPro" id="IPR002355">
    <property type="entry name" value="Cu_oxidase_Cu_BS"/>
</dbReference>
<keyword evidence="6" id="KW-0479">Metal-binding</keyword>
<dbReference type="GO" id="GO:0005507">
    <property type="term" value="F:copper ion binding"/>
    <property type="evidence" value="ECO:0007669"/>
    <property type="project" value="InterPro"/>
</dbReference>
<dbReference type="InterPro" id="IPR008972">
    <property type="entry name" value="Cupredoxin"/>
</dbReference>
<dbReference type="Gene3D" id="2.60.40.420">
    <property type="entry name" value="Cupredoxins - blue copper proteins"/>
    <property type="match status" value="3"/>
</dbReference>
<dbReference type="PROSITE" id="PS00079">
    <property type="entry name" value="MULTICOPPER_OXIDASE1"/>
    <property type="match status" value="2"/>
</dbReference>
<gene>
    <name evidence="17" type="ORF">GSLYS_00001496001</name>
</gene>
<evidence type="ECO:0000256" key="12">
    <source>
        <dbReference type="ARBA" id="ARBA00023136"/>
    </source>
</evidence>
<evidence type="ECO:0000256" key="4">
    <source>
        <dbReference type="ARBA" id="ARBA00022448"/>
    </source>
</evidence>
<reference evidence="17 18" key="1">
    <citation type="submission" date="2024-04" db="EMBL/GenBank/DDBJ databases">
        <authorList>
            <consortium name="Genoscope - CEA"/>
            <person name="William W."/>
        </authorList>
    </citation>
    <scope>NUCLEOTIDE SEQUENCE [LARGE SCALE GENOMIC DNA]</scope>
</reference>
<accession>A0AAV2H111</accession>
<evidence type="ECO:0000256" key="6">
    <source>
        <dbReference type="ARBA" id="ARBA00022723"/>
    </source>
</evidence>
<dbReference type="PANTHER" id="PTHR11709:SF504">
    <property type="entry name" value="PLASTOCYANIN-LIKE DOMAIN-CONTAINING PROTEIN"/>
    <property type="match status" value="1"/>
</dbReference>
<dbReference type="Pfam" id="PF07732">
    <property type="entry name" value="Cu-oxidase_3"/>
    <property type="match status" value="1"/>
</dbReference>
<evidence type="ECO:0000256" key="13">
    <source>
        <dbReference type="ARBA" id="ARBA00023157"/>
    </source>
</evidence>
<evidence type="ECO:0000313" key="18">
    <source>
        <dbReference type="Proteomes" id="UP001497497"/>
    </source>
</evidence>
<dbReference type="InterPro" id="IPR011707">
    <property type="entry name" value="Cu-oxidase-like_N"/>
</dbReference>
<keyword evidence="8" id="KW-0677">Repeat</keyword>
<keyword evidence="7" id="KW-0732">Signal</keyword>
<keyword evidence="18" id="KW-1185">Reference proteome</keyword>
<dbReference type="SUPFAM" id="SSF49503">
    <property type="entry name" value="Cupredoxins"/>
    <property type="match status" value="4"/>
</dbReference>
<evidence type="ECO:0000256" key="11">
    <source>
        <dbReference type="ARBA" id="ARBA00023065"/>
    </source>
</evidence>
<evidence type="ECO:0000256" key="1">
    <source>
        <dbReference type="ARBA" id="ARBA00001935"/>
    </source>
</evidence>
<keyword evidence="10" id="KW-0560">Oxidoreductase</keyword>
<sequence length="690" mass="77704">EGTSALYQVRECYKYRPRRRESRNVRRFYLAAEEIDWNYAPSGLDLKTGKPLTGTSVPSSYHTNGACMTYKKARFVQYKSRAFRARVPQTRQEEHLGILGPVLRAELGDRLIVTLKNTIPFPYNIVFVKLFFSDGPGVSGGSVQPNQVYTYTFDVPENLLNDTKKPCKSFLYTSAHDPTRDHITGLVGPLLVCRKGYLNSGESKPREFFLLLSIMDEEKSLYPPPNVTTGSDATATNTKFGKYGRINGFVYGNLPGLSVTVGEDIVWYVMSLGSVIDVHTATFDGNTFTEEGTRRDGRSLVPGVTATLSMRPDNAGRWMVYSDSTFARSNGMFAFYTVSECADTRRGDPKNNGKILEYYISAEEVLWDYAPLTRALVTGENLTDPNVDGSIFVRHDDLFIGHLYKKVIYRGYTDSTFSYPIESSRDILGPALIAEVGDTIRVTFRNNASRPYSIHSHGVQTRYLYSSGLDYGSASQVGPGQTFVYVWKLPERSGPGAKDPNCIPWLYSSYVDPVKDKNSGLVGALVVCRPGILDSYGRRKDVRRELYIYMSVLDENLSWYLDDNVRMFAPGRVGTDYRSDPEFEESNKKHAINGRLYGNNDNNLVIEYGERIVWYMMVLGSQIDLHTIHLHGHTFIHSSEKHRADVIHIFPGMAEAVEMTADNPGTWLLHCHVMDHIFAGMETVYTVLKP</sequence>
<dbReference type="GO" id="GO:0016491">
    <property type="term" value="F:oxidoreductase activity"/>
    <property type="evidence" value="ECO:0007669"/>
    <property type="project" value="UniProtKB-KW"/>
</dbReference>
<dbReference type="AlphaFoldDB" id="A0AAV2H111"/>
<keyword evidence="11" id="KW-0406">Ion transport</keyword>
<dbReference type="GO" id="GO:0005886">
    <property type="term" value="C:plasma membrane"/>
    <property type="evidence" value="ECO:0007669"/>
    <property type="project" value="TreeGrafter"/>
</dbReference>
<evidence type="ECO:0000256" key="3">
    <source>
        <dbReference type="ARBA" id="ARBA00010609"/>
    </source>
</evidence>
<dbReference type="FunFam" id="2.60.40.420:FF:000002">
    <property type="entry name" value="Hephaestin like 1"/>
    <property type="match status" value="1"/>
</dbReference>
<evidence type="ECO:0000256" key="5">
    <source>
        <dbReference type="ARBA" id="ARBA00022692"/>
    </source>
</evidence>
<evidence type="ECO:0000313" key="17">
    <source>
        <dbReference type="EMBL" id="CAL1527319.1"/>
    </source>
</evidence>